<gene>
    <name evidence="3" type="ORF">BJY16_005948</name>
</gene>
<name>A0A7W7M9Y6_9ACTN</name>
<keyword evidence="3" id="KW-0808">Transferase</keyword>
<evidence type="ECO:0000313" key="4">
    <source>
        <dbReference type="Proteomes" id="UP000546162"/>
    </source>
</evidence>
<evidence type="ECO:0000313" key="3">
    <source>
        <dbReference type="EMBL" id="MBB4742489.1"/>
    </source>
</evidence>
<dbReference type="Pfam" id="PF10017">
    <property type="entry name" value="Methyltransf_33"/>
    <property type="match status" value="1"/>
</dbReference>
<dbReference type="SUPFAM" id="SSF53335">
    <property type="entry name" value="S-adenosyl-L-methionine-dependent methyltransferases"/>
    <property type="match status" value="1"/>
</dbReference>
<dbReference type="InterPro" id="IPR019257">
    <property type="entry name" value="MeTrfase_dom"/>
</dbReference>
<feature type="domain" description="Histidine-specific methyltransferase SAM-dependent" evidence="2">
    <location>
        <begin position="92"/>
        <end position="313"/>
    </location>
</feature>
<dbReference type="AlphaFoldDB" id="A0A7W7M9Y6"/>
<dbReference type="EC" id="2.1.1.44" evidence="3"/>
<evidence type="ECO:0000256" key="1">
    <source>
        <dbReference type="SAM" id="MobiDB-lite"/>
    </source>
</evidence>
<evidence type="ECO:0000259" key="2">
    <source>
        <dbReference type="Pfam" id="PF10017"/>
    </source>
</evidence>
<proteinExistence type="predicted"/>
<dbReference type="GO" id="GO:0032259">
    <property type="term" value="P:methylation"/>
    <property type="evidence" value="ECO:0007669"/>
    <property type="project" value="UniProtKB-KW"/>
</dbReference>
<reference evidence="3 4" key="1">
    <citation type="submission" date="2020-08" db="EMBL/GenBank/DDBJ databases">
        <title>Sequencing the genomes of 1000 actinobacteria strains.</title>
        <authorList>
            <person name="Klenk H.-P."/>
        </authorList>
    </citation>
    <scope>NUCLEOTIDE SEQUENCE [LARGE SCALE GENOMIC DNA]</scope>
    <source>
        <strain evidence="3 4">DSM 45809</strain>
    </source>
</reference>
<dbReference type="EMBL" id="JACHNB010000001">
    <property type="protein sequence ID" value="MBB4742489.1"/>
    <property type="molecule type" value="Genomic_DNA"/>
</dbReference>
<dbReference type="GO" id="GO:0052706">
    <property type="term" value="F:L-histidine N(alpha)-methyltransferase activity"/>
    <property type="evidence" value="ECO:0007669"/>
    <property type="project" value="UniProtKB-EC"/>
</dbReference>
<dbReference type="Proteomes" id="UP000546162">
    <property type="component" value="Unassembled WGS sequence"/>
</dbReference>
<organism evidence="3 4">
    <name type="scientific">Actinoplanes octamycinicus</name>
    <dbReference type="NCBI Taxonomy" id="135948"/>
    <lineage>
        <taxon>Bacteria</taxon>
        <taxon>Bacillati</taxon>
        <taxon>Actinomycetota</taxon>
        <taxon>Actinomycetes</taxon>
        <taxon>Micromonosporales</taxon>
        <taxon>Micromonosporaceae</taxon>
        <taxon>Actinoplanes</taxon>
    </lineage>
</organism>
<dbReference type="InterPro" id="IPR029063">
    <property type="entry name" value="SAM-dependent_MTases_sf"/>
</dbReference>
<dbReference type="RefSeq" id="WP_185042844.1">
    <property type="nucleotide sequence ID" value="NZ_BAABFG010000005.1"/>
</dbReference>
<keyword evidence="4" id="KW-1185">Reference proteome</keyword>
<accession>A0A7W7M9Y6</accession>
<keyword evidence="3" id="KW-0489">Methyltransferase</keyword>
<dbReference type="Gene3D" id="3.40.50.150">
    <property type="entry name" value="Vaccinia Virus protein VP39"/>
    <property type="match status" value="1"/>
</dbReference>
<feature type="region of interest" description="Disordered" evidence="1">
    <location>
        <begin position="1"/>
        <end position="24"/>
    </location>
</feature>
<protein>
    <submittedName>
        <fullName evidence="3">L-histidine N-alpha-methyltransferase</fullName>
        <ecNumber evidence="3">2.1.1.44</ecNumber>
    </submittedName>
</protein>
<sequence length="326" mass="34969">MEPLKAHSRQSAQANDSDLEATKESSFFERRDHRDLVVHGLLTGDLPLKFAYAGSAAFTHDVLARGAGYQSVTGAVGYVRDALRKAGLEDLSRIAEIGPGNGLSSLGLLELARDAVTAPREFLALDFSETLLGVARHNFANHRDDLSFTGEIWDVEAGPTDFLRNWGQPRGPLPVLFLGNTIGNLADPAGALRDILDSILPSDVLFLGVTLRAGTAAELVAPYETEVFHDAALEPLRSLGVDAWRLEMTWDEVSGAVVGTAVLREPRTVADQDLPAGHRVRCFVSRRFAADEAEALVEAAGGTVGAVTSSPSGEHLVLTVTKKRPR</sequence>
<comment type="caution">
    <text evidence="3">The sequence shown here is derived from an EMBL/GenBank/DDBJ whole genome shotgun (WGS) entry which is preliminary data.</text>
</comment>